<evidence type="ECO:0000313" key="3">
    <source>
        <dbReference type="Proteomes" id="UP000199355"/>
    </source>
</evidence>
<dbReference type="AlphaFoldDB" id="A0A1G7JNR3"/>
<accession>A0A1G7JNR3</accession>
<dbReference type="Proteomes" id="UP000199355">
    <property type="component" value="Unassembled WGS sequence"/>
</dbReference>
<dbReference type="OrthoDB" id="5455089at2"/>
<keyword evidence="3" id="KW-1185">Reference proteome</keyword>
<evidence type="ECO:0000313" key="2">
    <source>
        <dbReference type="EMBL" id="SDF26506.1"/>
    </source>
</evidence>
<dbReference type="STRING" id="571438.SAMN05192586_10384"/>
<name>A0A1G7JNR3_9BACT</name>
<sequence length="294" mass="31260">MPHAPHFQNLPEKEDRPSARWPQWAAARQLDDALCAAAYEAAPPPCRAAIKTGLALACAHFGQGAQSRTEAVRDAQRGFWRRGISHAAPWAVVAFTPDYAAAARLAAACVPALLAGVPLVGAACVAEAPQTCSPHPAALVSLELSGVEDVFVLDLTDLCRLLEECQPGPGRLVLLHKGELDAAARAAEALGLPCWQERRAPLLGLPVPEAFDLDLLAFAQGAALEAALEPTDRRPPDALYLTPGAALGHCRERRSGPFPYSGAPALTPGCEGFWLHPGLDPDFFRVRRQAFGLL</sequence>
<proteinExistence type="predicted"/>
<reference evidence="3" key="1">
    <citation type="submission" date="2016-10" db="EMBL/GenBank/DDBJ databases">
        <authorList>
            <person name="Varghese N."/>
            <person name="Submissions S."/>
        </authorList>
    </citation>
    <scope>NUCLEOTIDE SEQUENCE [LARGE SCALE GENOMIC DNA]</scope>
    <source>
        <strain evidence="3">KHC7</strain>
    </source>
</reference>
<evidence type="ECO:0000256" key="1">
    <source>
        <dbReference type="SAM" id="MobiDB-lite"/>
    </source>
</evidence>
<dbReference type="RefSeq" id="WP_092152844.1">
    <property type="nucleotide sequence ID" value="NZ_FNBX01000003.1"/>
</dbReference>
<gene>
    <name evidence="2" type="ORF">SAMN05192586_10384</name>
</gene>
<protein>
    <submittedName>
        <fullName evidence="2">Uncharacterized protein</fullName>
    </submittedName>
</protein>
<feature type="region of interest" description="Disordered" evidence="1">
    <location>
        <begin position="1"/>
        <end position="20"/>
    </location>
</feature>
<dbReference type="EMBL" id="FNBX01000003">
    <property type="protein sequence ID" value="SDF26506.1"/>
    <property type="molecule type" value="Genomic_DNA"/>
</dbReference>
<organism evidence="2 3">
    <name type="scientific">Desulfovibrio legallii</name>
    <dbReference type="NCBI Taxonomy" id="571438"/>
    <lineage>
        <taxon>Bacteria</taxon>
        <taxon>Pseudomonadati</taxon>
        <taxon>Thermodesulfobacteriota</taxon>
        <taxon>Desulfovibrionia</taxon>
        <taxon>Desulfovibrionales</taxon>
        <taxon>Desulfovibrionaceae</taxon>
        <taxon>Desulfovibrio</taxon>
    </lineage>
</organism>